<dbReference type="Proteomes" id="UP001497535">
    <property type="component" value="Unassembled WGS sequence"/>
</dbReference>
<protein>
    <submittedName>
        <fullName evidence="1">Uncharacterized protein</fullName>
    </submittedName>
</protein>
<gene>
    <name evidence="1" type="ORF">MENTE1834_LOCUS25940</name>
</gene>
<evidence type="ECO:0000313" key="1">
    <source>
        <dbReference type="EMBL" id="CAK5078867.1"/>
    </source>
</evidence>
<name>A0ACB0ZIG8_MELEN</name>
<dbReference type="EMBL" id="CAVMJV010000036">
    <property type="protein sequence ID" value="CAK5078867.1"/>
    <property type="molecule type" value="Genomic_DNA"/>
</dbReference>
<evidence type="ECO:0000313" key="2">
    <source>
        <dbReference type="Proteomes" id="UP001497535"/>
    </source>
</evidence>
<organism evidence="1 2">
    <name type="scientific">Meloidogyne enterolobii</name>
    <name type="common">Root-knot nematode worm</name>
    <name type="synonym">Meloidogyne mayaguensis</name>
    <dbReference type="NCBI Taxonomy" id="390850"/>
    <lineage>
        <taxon>Eukaryota</taxon>
        <taxon>Metazoa</taxon>
        <taxon>Ecdysozoa</taxon>
        <taxon>Nematoda</taxon>
        <taxon>Chromadorea</taxon>
        <taxon>Rhabditida</taxon>
        <taxon>Tylenchina</taxon>
        <taxon>Tylenchomorpha</taxon>
        <taxon>Tylenchoidea</taxon>
        <taxon>Meloidogynidae</taxon>
        <taxon>Meloidogyninae</taxon>
        <taxon>Meloidogyne</taxon>
    </lineage>
</organism>
<proteinExistence type="predicted"/>
<keyword evidence="2" id="KW-1185">Reference proteome</keyword>
<sequence>MSLVLEKGRNWLKIFTIKEMKLFLAQRNSSRINGHSCRDYIGF</sequence>
<accession>A0ACB0ZIG8</accession>
<reference evidence="1" key="1">
    <citation type="submission" date="2023-11" db="EMBL/GenBank/DDBJ databases">
        <authorList>
            <person name="Poullet M."/>
        </authorList>
    </citation>
    <scope>NUCLEOTIDE SEQUENCE</scope>
    <source>
        <strain evidence="1">E1834</strain>
    </source>
</reference>
<comment type="caution">
    <text evidence="1">The sequence shown here is derived from an EMBL/GenBank/DDBJ whole genome shotgun (WGS) entry which is preliminary data.</text>
</comment>